<keyword evidence="9" id="KW-1185">Reference proteome</keyword>
<evidence type="ECO:0000256" key="4">
    <source>
        <dbReference type="ARBA" id="ARBA00022801"/>
    </source>
</evidence>
<proteinExistence type="predicted"/>
<dbReference type="Pfam" id="PF08925">
    <property type="entry name" value="DUF1907"/>
    <property type="match status" value="1"/>
</dbReference>
<dbReference type="InterPro" id="IPR015021">
    <property type="entry name" value="C11orf54_DUF1907"/>
</dbReference>
<gene>
    <name evidence="8" type="ORF">AB6A40_001118</name>
</gene>
<dbReference type="PANTHER" id="PTHR13204:SF1">
    <property type="entry name" value="ESTER HYDROLASE C11ORF54"/>
    <property type="match status" value="1"/>
</dbReference>
<comment type="subunit">
    <text evidence="2">Monomer.</text>
</comment>
<evidence type="ECO:0000256" key="2">
    <source>
        <dbReference type="ARBA" id="ARBA00011245"/>
    </source>
</evidence>
<dbReference type="Proteomes" id="UP001608902">
    <property type="component" value="Unassembled WGS sequence"/>
</dbReference>
<evidence type="ECO:0000313" key="8">
    <source>
        <dbReference type="EMBL" id="MFH4974409.1"/>
    </source>
</evidence>
<dbReference type="GO" id="GO:0046872">
    <property type="term" value="F:metal ion binding"/>
    <property type="evidence" value="ECO:0007669"/>
    <property type="project" value="UniProtKB-KW"/>
</dbReference>
<evidence type="ECO:0000256" key="1">
    <source>
        <dbReference type="ARBA" id="ARBA00004123"/>
    </source>
</evidence>
<dbReference type="SUPFAM" id="SSF117856">
    <property type="entry name" value="AF0104/ALDC/Ptd012-like"/>
    <property type="match status" value="1"/>
</dbReference>
<keyword evidence="6" id="KW-0539">Nucleus</keyword>
<reference evidence="8 9" key="1">
    <citation type="submission" date="2024-08" db="EMBL/GenBank/DDBJ databases">
        <title>Gnathostoma spinigerum genome.</title>
        <authorList>
            <person name="Gonzalez-Bertolin B."/>
            <person name="Monzon S."/>
            <person name="Zaballos A."/>
            <person name="Jimenez P."/>
            <person name="Dekumyoy P."/>
            <person name="Varona S."/>
            <person name="Cuesta I."/>
            <person name="Sumanam S."/>
            <person name="Adisakwattana P."/>
            <person name="Gasser R.B."/>
            <person name="Hernandez-Gonzalez A."/>
            <person name="Young N.D."/>
            <person name="Perteguer M.J."/>
        </authorList>
    </citation>
    <scope>NUCLEOTIDE SEQUENCE [LARGE SCALE GENOMIC DNA]</scope>
    <source>
        <strain evidence="8">AL3</strain>
        <tissue evidence="8">Liver</tissue>
    </source>
</reference>
<dbReference type="AlphaFoldDB" id="A0ABD6E8B7"/>
<evidence type="ECO:0000259" key="7">
    <source>
        <dbReference type="SMART" id="SM01168"/>
    </source>
</evidence>
<evidence type="ECO:0000256" key="6">
    <source>
        <dbReference type="ARBA" id="ARBA00023242"/>
    </source>
</evidence>
<keyword evidence="4" id="KW-0378">Hydrolase</keyword>
<accession>A0ABD6E8B7</accession>
<comment type="caution">
    <text evidence="8">The sequence shown here is derived from an EMBL/GenBank/DDBJ whole genome shotgun (WGS) entry which is preliminary data.</text>
</comment>
<comment type="subcellular location">
    <subcellularLocation>
        <location evidence="1">Nucleus</location>
    </subcellularLocation>
</comment>
<evidence type="ECO:0000313" key="9">
    <source>
        <dbReference type="Proteomes" id="UP001608902"/>
    </source>
</evidence>
<evidence type="ECO:0000256" key="3">
    <source>
        <dbReference type="ARBA" id="ARBA00022723"/>
    </source>
</evidence>
<name>A0ABD6E8B7_9BILA</name>
<sequence length="354" mass="39265">MKAGFNGYLSFGYICATNISRFLRTVPYRNLFYSTKRQSYSKVRMEELVDCSSKLDLKLNTHFPQLEELATVISEGLRTNFGDVHVSIVDCPDLQKSPFNMTGSFFGSDLRIGEVGGTSNLFPDVHLEKTYDLREICKTCELPQGFVFGPGAGPFHVIGNSCEMVADANFKLSPAKVSTKIAKIVAEGKCYEAFTISEPKFSLMANLAISNGGPSKVLKICASRRTGVFNFPEAIRATLFNKYVDKLVSLGGVFILKKGTAKLHIMPDVPQKGFKSISEIADGWLRYFEMKAPLICASVVHSTDSAGHKLRLEHTHCYSDHGDAGHYHYDITPDSVEYEGYFAPAKLVYRIDKA</sequence>
<keyword evidence="5" id="KW-0862">Zinc</keyword>
<dbReference type="CDD" id="cd17298">
    <property type="entry name" value="DUF1907"/>
    <property type="match status" value="1"/>
</dbReference>
<keyword evidence="3" id="KW-0479">Metal-binding</keyword>
<dbReference type="SMART" id="SM01168">
    <property type="entry name" value="DUF1907"/>
    <property type="match status" value="1"/>
</dbReference>
<feature type="domain" description="DUF1907" evidence="7">
    <location>
        <begin position="72"/>
        <end position="351"/>
    </location>
</feature>
<dbReference type="GO" id="GO:0016787">
    <property type="term" value="F:hydrolase activity"/>
    <property type="evidence" value="ECO:0007669"/>
    <property type="project" value="UniProtKB-KW"/>
</dbReference>
<dbReference type="PANTHER" id="PTHR13204">
    <property type="entry name" value="PTD012 PROTEIN"/>
    <property type="match status" value="1"/>
</dbReference>
<dbReference type="GO" id="GO:0005634">
    <property type="term" value="C:nucleus"/>
    <property type="evidence" value="ECO:0007669"/>
    <property type="project" value="UniProtKB-SubCell"/>
</dbReference>
<protein>
    <recommendedName>
        <fullName evidence="7">DUF1907 domain-containing protein</fullName>
    </recommendedName>
</protein>
<dbReference type="EMBL" id="JBGFUD010000379">
    <property type="protein sequence ID" value="MFH4974409.1"/>
    <property type="molecule type" value="Genomic_DNA"/>
</dbReference>
<organism evidence="8 9">
    <name type="scientific">Gnathostoma spinigerum</name>
    <dbReference type="NCBI Taxonomy" id="75299"/>
    <lineage>
        <taxon>Eukaryota</taxon>
        <taxon>Metazoa</taxon>
        <taxon>Ecdysozoa</taxon>
        <taxon>Nematoda</taxon>
        <taxon>Chromadorea</taxon>
        <taxon>Rhabditida</taxon>
        <taxon>Spirurina</taxon>
        <taxon>Gnathostomatomorpha</taxon>
        <taxon>Gnathostomatoidea</taxon>
        <taxon>Gnathostomatidae</taxon>
        <taxon>Gnathostoma</taxon>
    </lineage>
</organism>
<evidence type="ECO:0000256" key="5">
    <source>
        <dbReference type="ARBA" id="ARBA00022833"/>
    </source>
</evidence>